<keyword evidence="4 10" id="KW-0808">Transferase</keyword>
<evidence type="ECO:0000256" key="2">
    <source>
        <dbReference type="ARBA" id="ARBA00012616"/>
    </source>
</evidence>
<dbReference type="FunFam" id="4.10.1250.10:FF:000002">
    <property type="entry name" value="Aminomethyltransferase"/>
    <property type="match status" value="1"/>
</dbReference>
<dbReference type="Gene3D" id="4.10.1250.10">
    <property type="entry name" value="Aminomethyltransferase fragment"/>
    <property type="match status" value="1"/>
</dbReference>
<keyword evidence="3" id="KW-0032">Aminotransferase</keyword>
<feature type="domain" description="GCVT N-terminal" evidence="8">
    <location>
        <begin position="14"/>
        <end position="266"/>
    </location>
</feature>
<sequence length="379" mass="40395">MSEQLTELKQTPLKDLHQELGAKMVPFAGYAMPVQYPMGVMAEHLHTRAHAGLFDVSHMGQVILTPSGGMAALEAGLEALMPVAVSGLAEGRQRYGLFTNAQGGILDDLMFANRGDHVFVVVNAACKAEDIAHMQAHLGDVAQVQPVTDRALLALQGPQAETVLANLVPDVRAMRFMDVLTVDTLFGALWISRSGYTGEDGFEISVPDATAEDFARALLARDEVAPIGLGARDSLRLEAGLCLYGHDIDQTTTPVAAGLTWAIQKSRRAGGAREGGFPGAERILSELAEGTSESRVGLQPQTRAPMREGTEIWDAPEGGHKIGRVTSGGFGPSIGAPIAMGYVAKGFAAPETQLWGEVRGKRLPVTVCTLPFRPSTYKR</sequence>
<name>A0A543KDI2_9RHOB</name>
<evidence type="ECO:0000259" key="9">
    <source>
        <dbReference type="Pfam" id="PF08669"/>
    </source>
</evidence>
<dbReference type="Pfam" id="PF01571">
    <property type="entry name" value="GCV_T"/>
    <property type="match status" value="1"/>
</dbReference>
<dbReference type="GO" id="GO:0005960">
    <property type="term" value="C:glycine cleavage complex"/>
    <property type="evidence" value="ECO:0007669"/>
    <property type="project" value="InterPro"/>
</dbReference>
<evidence type="ECO:0000256" key="4">
    <source>
        <dbReference type="ARBA" id="ARBA00022679"/>
    </source>
</evidence>
<dbReference type="PANTHER" id="PTHR43757">
    <property type="entry name" value="AMINOMETHYLTRANSFERASE"/>
    <property type="match status" value="1"/>
</dbReference>
<dbReference type="InterPro" id="IPR013977">
    <property type="entry name" value="GcvT_C"/>
</dbReference>
<evidence type="ECO:0000256" key="6">
    <source>
        <dbReference type="ARBA" id="ARBA00047665"/>
    </source>
</evidence>
<evidence type="ECO:0000256" key="1">
    <source>
        <dbReference type="ARBA" id="ARBA00008609"/>
    </source>
</evidence>
<dbReference type="NCBIfam" id="NF010093">
    <property type="entry name" value="PRK13579.1"/>
    <property type="match status" value="1"/>
</dbReference>
<comment type="similarity">
    <text evidence="1">Belongs to the GcvT family.</text>
</comment>
<dbReference type="Gene3D" id="3.30.1360.120">
    <property type="entry name" value="Probable tRNA modification gtpase trme, domain 1"/>
    <property type="match status" value="1"/>
</dbReference>
<dbReference type="GO" id="GO:0008168">
    <property type="term" value="F:methyltransferase activity"/>
    <property type="evidence" value="ECO:0007669"/>
    <property type="project" value="UniProtKB-KW"/>
</dbReference>
<reference evidence="10 11" key="1">
    <citation type="submission" date="2019-06" db="EMBL/GenBank/DDBJ databases">
        <title>Genomic Encyclopedia of Archaeal and Bacterial Type Strains, Phase II (KMG-II): from individual species to whole genera.</title>
        <authorList>
            <person name="Goeker M."/>
        </authorList>
    </citation>
    <scope>NUCLEOTIDE SEQUENCE [LARGE SCALE GENOMIC DNA]</scope>
    <source>
        <strain evidence="10 11">DSM 18423</strain>
    </source>
</reference>
<evidence type="ECO:0000313" key="10">
    <source>
        <dbReference type="EMBL" id="TQM93140.1"/>
    </source>
</evidence>
<dbReference type="AlphaFoldDB" id="A0A543KDI2"/>
<comment type="caution">
    <text evidence="10">The sequence shown here is derived from an EMBL/GenBank/DDBJ whole genome shotgun (WGS) entry which is preliminary data.</text>
</comment>
<dbReference type="GO" id="GO:0006546">
    <property type="term" value="P:glycine catabolic process"/>
    <property type="evidence" value="ECO:0007669"/>
    <property type="project" value="InterPro"/>
</dbReference>
<evidence type="ECO:0000313" key="11">
    <source>
        <dbReference type="Proteomes" id="UP000320582"/>
    </source>
</evidence>
<dbReference type="Proteomes" id="UP000320582">
    <property type="component" value="Unassembled WGS sequence"/>
</dbReference>
<feature type="binding site" evidence="7">
    <location>
        <position position="203"/>
    </location>
    <ligand>
        <name>substrate</name>
    </ligand>
</feature>
<proteinExistence type="inferred from homology"/>
<dbReference type="InterPro" id="IPR028896">
    <property type="entry name" value="GcvT/YgfZ/DmdA"/>
</dbReference>
<evidence type="ECO:0000256" key="5">
    <source>
        <dbReference type="ARBA" id="ARBA00031395"/>
    </source>
</evidence>
<protein>
    <recommendedName>
        <fullName evidence="2">aminomethyltransferase</fullName>
        <ecNumber evidence="2">2.1.2.10</ecNumber>
    </recommendedName>
    <alternativeName>
        <fullName evidence="5">Glycine cleavage system T protein</fullName>
    </alternativeName>
</protein>
<comment type="catalytic activity">
    <reaction evidence="6">
        <text>N(6)-[(R)-S(8)-aminomethyldihydrolipoyl]-L-lysyl-[protein] + (6S)-5,6,7,8-tetrahydrofolate = N(6)-[(R)-dihydrolipoyl]-L-lysyl-[protein] + (6R)-5,10-methylene-5,6,7,8-tetrahydrofolate + NH4(+)</text>
        <dbReference type="Rhea" id="RHEA:16945"/>
        <dbReference type="Rhea" id="RHEA-COMP:10475"/>
        <dbReference type="Rhea" id="RHEA-COMP:10492"/>
        <dbReference type="ChEBI" id="CHEBI:15636"/>
        <dbReference type="ChEBI" id="CHEBI:28938"/>
        <dbReference type="ChEBI" id="CHEBI:57453"/>
        <dbReference type="ChEBI" id="CHEBI:83100"/>
        <dbReference type="ChEBI" id="CHEBI:83143"/>
        <dbReference type="EC" id="2.1.2.10"/>
    </reaction>
</comment>
<dbReference type="EMBL" id="VFPT01000001">
    <property type="protein sequence ID" value="TQM93140.1"/>
    <property type="molecule type" value="Genomic_DNA"/>
</dbReference>
<dbReference type="InterPro" id="IPR027266">
    <property type="entry name" value="TrmE/GcvT-like"/>
</dbReference>
<dbReference type="PIRSF" id="PIRSF006487">
    <property type="entry name" value="GcvT"/>
    <property type="match status" value="1"/>
</dbReference>
<dbReference type="GO" id="GO:0032259">
    <property type="term" value="P:methylation"/>
    <property type="evidence" value="ECO:0007669"/>
    <property type="project" value="UniProtKB-KW"/>
</dbReference>
<evidence type="ECO:0000259" key="8">
    <source>
        <dbReference type="Pfam" id="PF01571"/>
    </source>
</evidence>
<dbReference type="Gene3D" id="3.30.70.1400">
    <property type="entry name" value="Aminomethyltransferase beta-barrel domains"/>
    <property type="match status" value="1"/>
</dbReference>
<dbReference type="NCBIfam" id="NF001567">
    <property type="entry name" value="PRK00389.1"/>
    <property type="match status" value="1"/>
</dbReference>
<keyword evidence="11" id="KW-1185">Reference proteome</keyword>
<dbReference type="GO" id="GO:0004047">
    <property type="term" value="F:aminomethyltransferase activity"/>
    <property type="evidence" value="ECO:0007669"/>
    <property type="project" value="UniProtKB-EC"/>
</dbReference>
<evidence type="ECO:0000256" key="7">
    <source>
        <dbReference type="PIRSR" id="PIRSR006487-1"/>
    </source>
</evidence>
<dbReference type="OrthoDB" id="9774591at2"/>
<organism evidence="10 11">
    <name type="scientific">Roseinatronobacter monicus</name>
    <dbReference type="NCBI Taxonomy" id="393481"/>
    <lineage>
        <taxon>Bacteria</taxon>
        <taxon>Pseudomonadati</taxon>
        <taxon>Pseudomonadota</taxon>
        <taxon>Alphaproteobacteria</taxon>
        <taxon>Rhodobacterales</taxon>
        <taxon>Paracoccaceae</taxon>
        <taxon>Roseinatronobacter</taxon>
    </lineage>
</organism>
<keyword evidence="10" id="KW-0489">Methyltransferase</keyword>
<evidence type="ECO:0000256" key="3">
    <source>
        <dbReference type="ARBA" id="ARBA00022576"/>
    </source>
</evidence>
<dbReference type="Pfam" id="PF08669">
    <property type="entry name" value="GCV_T_C"/>
    <property type="match status" value="1"/>
</dbReference>
<dbReference type="InterPro" id="IPR029043">
    <property type="entry name" value="GcvT/YgfZ_C"/>
</dbReference>
<gene>
    <name evidence="10" type="ORF">BD293_1766</name>
</gene>
<dbReference type="PANTHER" id="PTHR43757:SF2">
    <property type="entry name" value="AMINOMETHYLTRANSFERASE, MITOCHONDRIAL"/>
    <property type="match status" value="1"/>
</dbReference>
<dbReference type="SUPFAM" id="SSF103025">
    <property type="entry name" value="Folate-binding domain"/>
    <property type="match status" value="1"/>
</dbReference>
<accession>A0A543KDI2</accession>
<dbReference type="EC" id="2.1.2.10" evidence="2"/>
<dbReference type="Gene3D" id="2.40.30.110">
    <property type="entry name" value="Aminomethyltransferase beta-barrel domains"/>
    <property type="match status" value="1"/>
</dbReference>
<dbReference type="SUPFAM" id="SSF101790">
    <property type="entry name" value="Aminomethyltransferase beta-barrel domain"/>
    <property type="match status" value="1"/>
</dbReference>
<dbReference type="InterPro" id="IPR006223">
    <property type="entry name" value="GcvT"/>
</dbReference>
<dbReference type="GO" id="GO:0008483">
    <property type="term" value="F:transaminase activity"/>
    <property type="evidence" value="ECO:0007669"/>
    <property type="project" value="UniProtKB-KW"/>
</dbReference>
<dbReference type="NCBIfam" id="TIGR00528">
    <property type="entry name" value="gcvT"/>
    <property type="match status" value="1"/>
</dbReference>
<dbReference type="InterPro" id="IPR006222">
    <property type="entry name" value="GCVT_N"/>
</dbReference>
<feature type="domain" description="Aminomethyltransferase C-terminal" evidence="9">
    <location>
        <begin position="295"/>
        <end position="372"/>
    </location>
</feature>
<dbReference type="RefSeq" id="WP_142080861.1">
    <property type="nucleotide sequence ID" value="NZ_VFPT01000001.1"/>
</dbReference>